<organism evidence="1">
    <name type="scientific">Arion vulgaris</name>
    <dbReference type="NCBI Taxonomy" id="1028688"/>
    <lineage>
        <taxon>Eukaryota</taxon>
        <taxon>Metazoa</taxon>
        <taxon>Spiralia</taxon>
        <taxon>Lophotrochozoa</taxon>
        <taxon>Mollusca</taxon>
        <taxon>Gastropoda</taxon>
        <taxon>Heterobranchia</taxon>
        <taxon>Euthyneura</taxon>
        <taxon>Panpulmonata</taxon>
        <taxon>Eupulmonata</taxon>
        <taxon>Stylommatophora</taxon>
        <taxon>Helicina</taxon>
        <taxon>Arionoidea</taxon>
        <taxon>Arionidae</taxon>
        <taxon>Arion</taxon>
    </lineage>
</organism>
<feature type="non-terminal residue" evidence="1">
    <location>
        <position position="54"/>
    </location>
</feature>
<sequence length="54" mass="6134">MERVQEREDKQRETLRQTVLGVASGVGPGSTEEIERVVPNRVVWRGCLHAPLTY</sequence>
<reference evidence="1" key="1">
    <citation type="submission" date="2014-12" db="EMBL/GenBank/DDBJ databases">
        <title>Insight into the proteome of Arion vulgaris.</title>
        <authorList>
            <person name="Aradska J."/>
            <person name="Bulat T."/>
            <person name="Smidak R."/>
            <person name="Sarate P."/>
            <person name="Gangsoo J."/>
            <person name="Sialana F."/>
            <person name="Bilban M."/>
            <person name="Lubec G."/>
        </authorList>
    </citation>
    <scope>NUCLEOTIDE SEQUENCE</scope>
    <source>
        <tissue evidence="1">Skin</tissue>
    </source>
</reference>
<name>A0A0B7B775_9EUPU</name>
<evidence type="ECO:0000313" key="1">
    <source>
        <dbReference type="EMBL" id="CEK88161.1"/>
    </source>
</evidence>
<proteinExistence type="predicted"/>
<protein>
    <submittedName>
        <fullName evidence="1">Uncharacterized protein</fullName>
    </submittedName>
</protein>
<gene>
    <name evidence="1" type="primary">ORF163538</name>
</gene>
<dbReference type="EMBL" id="HACG01041296">
    <property type="protein sequence ID" value="CEK88161.1"/>
    <property type="molecule type" value="Transcribed_RNA"/>
</dbReference>
<dbReference type="AlphaFoldDB" id="A0A0B7B775"/>
<accession>A0A0B7B775</accession>